<keyword evidence="1" id="KW-0597">Phosphoprotein</keyword>
<gene>
    <name evidence="3" type="ORF">MFU01_26930</name>
</gene>
<proteinExistence type="predicted"/>
<feature type="modified residue" description="4-aspartylphosphate" evidence="1">
    <location>
        <position position="91"/>
    </location>
</feature>
<dbReference type="Proteomes" id="UP000321514">
    <property type="component" value="Unassembled WGS sequence"/>
</dbReference>
<evidence type="ECO:0000256" key="1">
    <source>
        <dbReference type="PROSITE-ProRule" id="PRU00169"/>
    </source>
</evidence>
<accession>A0A511T0G2</accession>
<dbReference type="PROSITE" id="PS50110">
    <property type="entry name" value="RESPONSE_REGULATORY"/>
    <property type="match status" value="1"/>
</dbReference>
<organism evidence="3 4">
    <name type="scientific">Myxococcus fulvus</name>
    <dbReference type="NCBI Taxonomy" id="33"/>
    <lineage>
        <taxon>Bacteria</taxon>
        <taxon>Pseudomonadati</taxon>
        <taxon>Myxococcota</taxon>
        <taxon>Myxococcia</taxon>
        <taxon>Myxococcales</taxon>
        <taxon>Cystobacterineae</taxon>
        <taxon>Myxococcaceae</taxon>
        <taxon>Myxococcus</taxon>
    </lineage>
</organism>
<evidence type="ECO:0000313" key="3">
    <source>
        <dbReference type="EMBL" id="GEN07656.1"/>
    </source>
</evidence>
<dbReference type="InterPro" id="IPR001789">
    <property type="entry name" value="Sig_transdc_resp-reg_receiver"/>
</dbReference>
<dbReference type="AlphaFoldDB" id="A0A511T0G2"/>
<sequence>MPPSTIAQPRLLESVSAPRLREVGVLGVSGARRSLKGSGGPTVMVVSESPFSRLMMGRELAPSFGLLHAQGVASAGRRLEMGTVPAAVVVDLDSEPRAVSHAFLARLVEKDFQGPRVLVSSRFCPELAEAFSGSCLTHFALARPWRPGMLRSLVESVLGQRAPLRAAAGR</sequence>
<name>A0A511T0G2_MYXFU</name>
<reference evidence="3 4" key="1">
    <citation type="submission" date="2019-07" db="EMBL/GenBank/DDBJ databases">
        <title>Whole genome shotgun sequence of Myxococcus fulvus NBRC 100333.</title>
        <authorList>
            <person name="Hosoyama A."/>
            <person name="Uohara A."/>
            <person name="Ohji S."/>
            <person name="Ichikawa N."/>
        </authorList>
    </citation>
    <scope>NUCLEOTIDE SEQUENCE [LARGE SCALE GENOMIC DNA]</scope>
    <source>
        <strain evidence="3 4">NBRC 100333</strain>
    </source>
</reference>
<evidence type="ECO:0000259" key="2">
    <source>
        <dbReference type="PROSITE" id="PS50110"/>
    </source>
</evidence>
<dbReference type="STRING" id="1334629.MFUL124B02_02530"/>
<dbReference type="GO" id="GO:0000160">
    <property type="term" value="P:phosphorelay signal transduction system"/>
    <property type="evidence" value="ECO:0007669"/>
    <property type="project" value="InterPro"/>
</dbReference>
<dbReference type="EMBL" id="BJXR01000025">
    <property type="protein sequence ID" value="GEN07656.1"/>
    <property type="molecule type" value="Genomic_DNA"/>
</dbReference>
<feature type="domain" description="Response regulatory" evidence="2">
    <location>
        <begin position="42"/>
        <end position="158"/>
    </location>
</feature>
<protein>
    <recommendedName>
        <fullName evidence="2">Response regulatory domain-containing protein</fullName>
    </recommendedName>
</protein>
<evidence type="ECO:0000313" key="4">
    <source>
        <dbReference type="Proteomes" id="UP000321514"/>
    </source>
</evidence>
<comment type="caution">
    <text evidence="3">The sequence shown here is derived from an EMBL/GenBank/DDBJ whole genome shotgun (WGS) entry which is preliminary data.</text>
</comment>